<keyword evidence="2" id="KW-1185">Reference proteome</keyword>
<sequence length="135" mass="14362">LSYCWCCRQRMLAAKAAAEALKPVPSAESPVKGSASCGPPAGYCQIDPGVLLPLHATTVDPLTARLAPGQELRLSGRQVAPPPVRSGVVLGWWQCVVKVMRLFGDVCDNPGHHHPHMGAVSIPLTKRAHDGSVRK</sequence>
<comment type="caution">
    <text evidence="1">The sequence shown here is derived from an EMBL/GenBank/DDBJ whole genome shotgun (WGS) entry which is preliminary data.</text>
</comment>
<reference evidence="1 2" key="1">
    <citation type="journal article" date="2023" name="IScience">
        <title>Expanded male sex-determining region conserved during the evolution of homothallism in the green alga Volvox.</title>
        <authorList>
            <person name="Yamamoto K."/>
            <person name="Matsuzaki R."/>
            <person name="Mahakham W."/>
            <person name="Heman W."/>
            <person name="Sekimoto H."/>
            <person name="Kawachi M."/>
            <person name="Minakuchi Y."/>
            <person name="Toyoda A."/>
            <person name="Nozaki H."/>
        </authorList>
    </citation>
    <scope>NUCLEOTIDE SEQUENCE [LARGE SCALE GENOMIC DNA]</scope>
    <source>
        <strain evidence="1 2">NIES-4468</strain>
    </source>
</reference>
<organism evidence="1 2">
    <name type="scientific">Volvox africanus</name>
    <dbReference type="NCBI Taxonomy" id="51714"/>
    <lineage>
        <taxon>Eukaryota</taxon>
        <taxon>Viridiplantae</taxon>
        <taxon>Chlorophyta</taxon>
        <taxon>core chlorophytes</taxon>
        <taxon>Chlorophyceae</taxon>
        <taxon>CS clade</taxon>
        <taxon>Chlamydomonadales</taxon>
        <taxon>Volvocaceae</taxon>
        <taxon>Volvox</taxon>
    </lineage>
</organism>
<evidence type="ECO:0000313" key="2">
    <source>
        <dbReference type="Proteomes" id="UP001165090"/>
    </source>
</evidence>
<name>A0ABQ5SJK8_9CHLO</name>
<feature type="non-terminal residue" evidence="1">
    <location>
        <position position="1"/>
    </location>
</feature>
<gene>
    <name evidence="1" type="ORF">VaNZ11_014353</name>
</gene>
<accession>A0ABQ5SJK8</accession>
<protein>
    <submittedName>
        <fullName evidence="1">Uncharacterized protein</fullName>
    </submittedName>
</protein>
<evidence type="ECO:0000313" key="1">
    <source>
        <dbReference type="EMBL" id="GLI69673.1"/>
    </source>
</evidence>
<dbReference type="Proteomes" id="UP001165090">
    <property type="component" value="Unassembled WGS sequence"/>
</dbReference>
<dbReference type="EMBL" id="BSDZ01000086">
    <property type="protein sequence ID" value="GLI69673.1"/>
    <property type="molecule type" value="Genomic_DNA"/>
</dbReference>
<proteinExistence type="predicted"/>